<proteinExistence type="inferred from homology"/>
<comment type="subcellular location">
    <subcellularLocation>
        <location evidence="1">Membrane</location>
        <topology evidence="1">Multi-pass membrane protein</topology>
    </subcellularLocation>
</comment>
<evidence type="ECO:0000256" key="1">
    <source>
        <dbReference type="ARBA" id="ARBA00004141"/>
    </source>
</evidence>
<keyword evidence="5 6" id="KW-0472">Membrane</keyword>
<name>A0A6S6S6Q1_9GAMM</name>
<dbReference type="PANTHER" id="PTHR43461">
    <property type="entry name" value="TRANSMEMBRANE PROTEIN 256"/>
    <property type="match status" value="1"/>
</dbReference>
<dbReference type="GO" id="GO:0005886">
    <property type="term" value="C:plasma membrane"/>
    <property type="evidence" value="ECO:0007669"/>
    <property type="project" value="TreeGrafter"/>
</dbReference>
<organism evidence="7">
    <name type="scientific">uncultured Thiotrichaceae bacterium</name>
    <dbReference type="NCBI Taxonomy" id="298394"/>
    <lineage>
        <taxon>Bacteria</taxon>
        <taxon>Pseudomonadati</taxon>
        <taxon>Pseudomonadota</taxon>
        <taxon>Gammaproteobacteria</taxon>
        <taxon>Thiotrichales</taxon>
        <taxon>Thiotrichaceae</taxon>
        <taxon>environmental samples</taxon>
    </lineage>
</organism>
<evidence type="ECO:0000256" key="2">
    <source>
        <dbReference type="ARBA" id="ARBA00009694"/>
    </source>
</evidence>
<dbReference type="AlphaFoldDB" id="A0A6S6S6Q1"/>
<feature type="transmembrane region" description="Helical" evidence="6">
    <location>
        <begin position="97"/>
        <end position="121"/>
    </location>
</feature>
<keyword evidence="4 6" id="KW-1133">Transmembrane helix</keyword>
<accession>A0A6S6S6Q1</accession>
<dbReference type="Pfam" id="PF04241">
    <property type="entry name" value="DUF423"/>
    <property type="match status" value="1"/>
</dbReference>
<dbReference type="InterPro" id="IPR006696">
    <property type="entry name" value="DUF423"/>
</dbReference>
<dbReference type="PANTHER" id="PTHR43461:SF1">
    <property type="entry name" value="TRANSMEMBRANE PROTEIN 256"/>
    <property type="match status" value="1"/>
</dbReference>
<evidence type="ECO:0000256" key="4">
    <source>
        <dbReference type="ARBA" id="ARBA00022989"/>
    </source>
</evidence>
<evidence type="ECO:0000256" key="3">
    <source>
        <dbReference type="ARBA" id="ARBA00022692"/>
    </source>
</evidence>
<protein>
    <submittedName>
        <fullName evidence="7">COG2363</fullName>
    </submittedName>
</protein>
<evidence type="ECO:0000256" key="6">
    <source>
        <dbReference type="SAM" id="Phobius"/>
    </source>
</evidence>
<evidence type="ECO:0000313" key="7">
    <source>
        <dbReference type="EMBL" id="CAA6803413.1"/>
    </source>
</evidence>
<evidence type="ECO:0000256" key="5">
    <source>
        <dbReference type="ARBA" id="ARBA00023136"/>
    </source>
</evidence>
<keyword evidence="3 6" id="KW-0812">Transmembrane</keyword>
<sequence length="132" mass="14684">MSKNHFLLLGAGFAMLAVIFGAFGAHALEKMVPEQMLQRYHTGVDYQFYHAFALLVTGLLQQHLPHRALKWAGTAFILGIFLFSGSLYTYALTGIKTFGMITPLGGLAFIVGWISLITAIWQTPPRQKNQKK</sequence>
<dbReference type="EMBL" id="CACVAV010000060">
    <property type="protein sequence ID" value="CAA6803413.1"/>
    <property type="molecule type" value="Genomic_DNA"/>
</dbReference>
<feature type="transmembrane region" description="Helical" evidence="6">
    <location>
        <begin position="71"/>
        <end position="91"/>
    </location>
</feature>
<comment type="similarity">
    <text evidence="2">Belongs to the UPF0382 family.</text>
</comment>
<reference evidence="7" key="1">
    <citation type="submission" date="2020-01" db="EMBL/GenBank/DDBJ databases">
        <authorList>
            <person name="Meier V. D."/>
            <person name="Meier V D."/>
        </authorList>
    </citation>
    <scope>NUCLEOTIDE SEQUENCE</scope>
    <source>
        <strain evidence="7">HLG_WM_MAG_08</strain>
    </source>
</reference>
<gene>
    <name evidence="7" type="ORF">HELGO_WM29961</name>
</gene>
<feature type="transmembrane region" description="Helical" evidence="6">
    <location>
        <begin position="48"/>
        <end position="64"/>
    </location>
</feature>